<feature type="transmembrane region" description="Helical" evidence="1">
    <location>
        <begin position="148"/>
        <end position="166"/>
    </location>
</feature>
<feature type="transmembrane region" description="Helical" evidence="1">
    <location>
        <begin position="83"/>
        <end position="102"/>
    </location>
</feature>
<keyword evidence="1" id="KW-0472">Membrane</keyword>
<evidence type="ECO:0000313" key="4">
    <source>
        <dbReference type="Proteomes" id="UP001317963"/>
    </source>
</evidence>
<dbReference type="InterPro" id="IPR000620">
    <property type="entry name" value="EamA_dom"/>
</dbReference>
<proteinExistence type="predicted"/>
<evidence type="ECO:0000259" key="2">
    <source>
        <dbReference type="Pfam" id="PF00892"/>
    </source>
</evidence>
<keyword evidence="1" id="KW-1133">Transmembrane helix</keyword>
<feature type="transmembrane region" description="Helical" evidence="1">
    <location>
        <begin position="265"/>
        <end position="286"/>
    </location>
</feature>
<dbReference type="Pfam" id="PF00892">
    <property type="entry name" value="EamA"/>
    <property type="match status" value="2"/>
</dbReference>
<dbReference type="PANTHER" id="PTHR22911">
    <property type="entry name" value="ACYL-MALONYL CONDENSING ENZYME-RELATED"/>
    <property type="match status" value="1"/>
</dbReference>
<feature type="domain" description="EamA" evidence="2">
    <location>
        <begin position="204"/>
        <end position="337"/>
    </location>
</feature>
<dbReference type="PANTHER" id="PTHR22911:SF137">
    <property type="entry name" value="SOLUTE CARRIER FAMILY 35 MEMBER G2-RELATED"/>
    <property type="match status" value="1"/>
</dbReference>
<accession>A0ABY6Q4E2</accession>
<feature type="transmembrane region" description="Helical" evidence="1">
    <location>
        <begin position="54"/>
        <end position="77"/>
    </location>
</feature>
<dbReference type="EMBL" id="CP036501">
    <property type="protein sequence ID" value="UZP74149.1"/>
    <property type="molecule type" value="Genomic_DNA"/>
</dbReference>
<feature type="domain" description="EamA" evidence="2">
    <location>
        <begin position="55"/>
        <end position="191"/>
    </location>
</feature>
<evidence type="ECO:0000256" key="1">
    <source>
        <dbReference type="SAM" id="Phobius"/>
    </source>
</evidence>
<keyword evidence="4" id="KW-1185">Reference proteome</keyword>
<keyword evidence="1" id="KW-0812">Transmembrane</keyword>
<reference evidence="3 4" key="1">
    <citation type="submission" date="2019-02" db="EMBL/GenBank/DDBJ databases">
        <title>Halieaceae_genomes.</title>
        <authorList>
            <person name="Li S.-H."/>
        </authorList>
    </citation>
    <scope>NUCLEOTIDE SEQUENCE [LARGE SCALE GENOMIC DNA]</scope>
    <source>
        <strain evidence="3 4">JH123</strain>
    </source>
</reference>
<gene>
    <name evidence="3" type="ORF">E0F26_05055</name>
</gene>
<feature type="transmembrane region" description="Helical" evidence="1">
    <location>
        <begin position="178"/>
        <end position="197"/>
    </location>
</feature>
<feature type="transmembrane region" description="Helical" evidence="1">
    <location>
        <begin position="118"/>
        <end position="136"/>
    </location>
</feature>
<dbReference type="Proteomes" id="UP001317963">
    <property type="component" value="Chromosome"/>
</dbReference>
<feature type="transmembrane region" description="Helical" evidence="1">
    <location>
        <begin position="298"/>
        <end position="318"/>
    </location>
</feature>
<protein>
    <submittedName>
        <fullName evidence="3">DMT family transporter</fullName>
    </submittedName>
</protein>
<dbReference type="InterPro" id="IPR037185">
    <property type="entry name" value="EmrE-like"/>
</dbReference>
<organism evidence="3 4">
    <name type="scientific">Candidatus Paraluminiphilus aquimaris</name>
    <dbReference type="NCBI Taxonomy" id="2518994"/>
    <lineage>
        <taxon>Bacteria</taxon>
        <taxon>Pseudomonadati</taxon>
        <taxon>Pseudomonadota</taxon>
        <taxon>Gammaproteobacteria</taxon>
        <taxon>Cellvibrionales</taxon>
        <taxon>Halieaceae</taxon>
        <taxon>Candidatus Paraluminiphilus</taxon>
    </lineage>
</organism>
<feature type="transmembrane region" description="Helical" evidence="1">
    <location>
        <begin position="203"/>
        <end position="224"/>
    </location>
</feature>
<feature type="transmembrane region" description="Helical" evidence="1">
    <location>
        <begin position="324"/>
        <end position="342"/>
    </location>
</feature>
<sequence length="346" mass="37753">MDVGWVIEGDIFADVAHCWLLLDRLRIRLRVYSLASEEYSPKPMSEGTPSTNRLALVYGMAAVGLWSTMATAFKWALEFSSPMQLITLAATVSWLFFAARLVSRGTLLSFTALSRRSLLRCFSLGFLNPTLFYWVLFSAYDLLPAQDAMAINYTWGLTLPLIASCFSRSLPSGKEAALALLSYLGILIIVTDGNLASFEFENVTGVLLAIGSTVLWGLSWVINTRTVEHERMDPEVALLLNFSMAVPILWAILAATASLPDMNVGTLMGGLYVGLFEMGLAFVLWMNAMQLTDKPIRVSSLIFLAPPLSLVFIATVLGEPVATSTLAGLLLILAGLVGQQALNRPK</sequence>
<evidence type="ECO:0000313" key="3">
    <source>
        <dbReference type="EMBL" id="UZP74149.1"/>
    </source>
</evidence>
<feature type="transmembrane region" description="Helical" evidence="1">
    <location>
        <begin position="236"/>
        <end position="259"/>
    </location>
</feature>
<dbReference type="SUPFAM" id="SSF103481">
    <property type="entry name" value="Multidrug resistance efflux transporter EmrE"/>
    <property type="match status" value="1"/>
</dbReference>
<name>A0ABY6Q4E2_9GAMM</name>